<keyword evidence="10 14" id="KW-0520">NAD</keyword>
<dbReference type="Gene3D" id="3.40.50.80">
    <property type="entry name" value="Nucleotide-binding domain of ferredoxin-NADP reductase (FNR) module"/>
    <property type="match status" value="1"/>
</dbReference>
<keyword evidence="4 13" id="KW-0285">Flavoprotein</keyword>
<dbReference type="InterPro" id="IPR039261">
    <property type="entry name" value="FNR_nucleotide-bd"/>
</dbReference>
<dbReference type="InterPro" id="IPR017927">
    <property type="entry name" value="FAD-bd_FR_type"/>
</dbReference>
<evidence type="ECO:0000256" key="12">
    <source>
        <dbReference type="ARBA" id="ARBA00023136"/>
    </source>
</evidence>
<comment type="similarity">
    <text evidence="3 14">Belongs to the flavoprotein pyridine nucleotide cytochrome reductase family.</text>
</comment>
<feature type="binding site" evidence="13">
    <location>
        <position position="113"/>
    </location>
    <ligand>
        <name>FAD</name>
        <dbReference type="ChEBI" id="CHEBI:57692"/>
    </ligand>
</feature>
<dbReference type="OrthoDB" id="815011at2759"/>
<dbReference type="CDD" id="cd06183">
    <property type="entry name" value="cyt_b5_reduct_like"/>
    <property type="match status" value="1"/>
</dbReference>
<evidence type="ECO:0000256" key="10">
    <source>
        <dbReference type="ARBA" id="ARBA00023027"/>
    </source>
</evidence>
<evidence type="ECO:0000256" key="9">
    <source>
        <dbReference type="ARBA" id="ARBA00023002"/>
    </source>
</evidence>
<keyword evidence="6" id="KW-1000">Mitochondrion outer membrane</keyword>
<reference evidence="17 18" key="1">
    <citation type="submission" date="2020-10" db="EMBL/GenBank/DDBJ databases">
        <title>Plant Genome Project.</title>
        <authorList>
            <person name="Zhang R.-G."/>
        </authorList>
    </citation>
    <scope>NUCLEOTIDE SEQUENCE [LARGE SCALE GENOMIC DNA]</scope>
    <source>
        <strain evidence="17">FAFU-HL-1</strain>
        <tissue evidence="17">Leaf</tissue>
    </source>
</reference>
<dbReference type="PRINTS" id="PR00371">
    <property type="entry name" value="FPNCR"/>
</dbReference>
<dbReference type="PROSITE" id="PS51384">
    <property type="entry name" value="FAD_FR"/>
    <property type="match status" value="1"/>
</dbReference>
<keyword evidence="8 15" id="KW-1133">Transmembrane helix</keyword>
<dbReference type="Pfam" id="PF00970">
    <property type="entry name" value="FAD_binding_6"/>
    <property type="match status" value="1"/>
</dbReference>
<dbReference type="Pfam" id="PF00175">
    <property type="entry name" value="NAD_binding_1"/>
    <property type="match status" value="1"/>
</dbReference>
<sequence length="280" mass="31323">MDFMPIPNSEILGVLVAIFSVTIVAASSYYFLCKKPKGCLDPQKFKEFRLIKKTPISPNAAKLRFSLPTPKSLLGLPAGKHVVCRGKDSEGQEVTRPYTPITLDSQDGYFELVVKMYPKGRMSHHFREMREGEYLAVKGPQGRFSYKPGQVREFGMIAGGTGITPMFQLSRAILENPKDKTNVHLIYANTTLENILLKEELDAFASKFPSRFRVYYVLSQPPEEAWNGGVGHVSIEMIQEYCPPPAFDVQILRCGPPGMNKAMAAHLNALGYSSSMQFEF</sequence>
<name>A0A835JPK4_9ROSI</name>
<keyword evidence="5 15" id="KW-0812">Transmembrane</keyword>
<dbReference type="SUPFAM" id="SSF63380">
    <property type="entry name" value="Riboflavin synthase domain-like"/>
    <property type="match status" value="1"/>
</dbReference>
<dbReference type="FunFam" id="3.40.50.80:FF:000019">
    <property type="entry name" value="NADH-cytochrome b5 reductase"/>
    <property type="match status" value="1"/>
</dbReference>
<evidence type="ECO:0000256" key="1">
    <source>
        <dbReference type="ARBA" id="ARBA00001974"/>
    </source>
</evidence>
<evidence type="ECO:0000256" key="8">
    <source>
        <dbReference type="ARBA" id="ARBA00022989"/>
    </source>
</evidence>
<keyword evidence="12 15" id="KW-0472">Membrane</keyword>
<dbReference type="AlphaFoldDB" id="A0A835JPK4"/>
<dbReference type="PANTHER" id="PTHR19370">
    <property type="entry name" value="NADH-CYTOCHROME B5 REDUCTASE"/>
    <property type="match status" value="1"/>
</dbReference>
<dbReference type="EMBL" id="JADGMS010000010">
    <property type="protein sequence ID" value="KAF9675060.1"/>
    <property type="molecule type" value="Genomic_DNA"/>
</dbReference>
<evidence type="ECO:0000313" key="18">
    <source>
        <dbReference type="Proteomes" id="UP000657918"/>
    </source>
</evidence>
<gene>
    <name evidence="17" type="ORF">SADUNF_Sadunf10G0192200</name>
</gene>
<feature type="binding site" evidence="13">
    <location>
        <position position="115"/>
    </location>
    <ligand>
        <name>FAD</name>
        <dbReference type="ChEBI" id="CHEBI:57692"/>
    </ligand>
</feature>
<proteinExistence type="inferred from homology"/>
<feature type="domain" description="FAD-binding FR-type" evidence="16">
    <location>
        <begin position="43"/>
        <end position="147"/>
    </location>
</feature>
<dbReference type="SUPFAM" id="SSF52343">
    <property type="entry name" value="Ferredoxin reductase-like, C-terminal NADP-linked domain"/>
    <property type="match status" value="1"/>
</dbReference>
<dbReference type="InterPro" id="IPR001834">
    <property type="entry name" value="CBR-like"/>
</dbReference>
<dbReference type="GO" id="GO:0090524">
    <property type="term" value="F:cytochrome-b5 reductase activity, acting on NADH"/>
    <property type="evidence" value="ECO:0007669"/>
    <property type="project" value="UniProtKB-EC"/>
</dbReference>
<comment type="catalytic activity">
    <reaction evidence="14">
        <text>2 Fe(III)-[cytochrome b5] + NADH = 2 Fe(II)-[cytochrome b5] + NAD(+) + H(+)</text>
        <dbReference type="Rhea" id="RHEA:46680"/>
        <dbReference type="Rhea" id="RHEA-COMP:10438"/>
        <dbReference type="Rhea" id="RHEA-COMP:10439"/>
        <dbReference type="ChEBI" id="CHEBI:15378"/>
        <dbReference type="ChEBI" id="CHEBI:29033"/>
        <dbReference type="ChEBI" id="CHEBI:29034"/>
        <dbReference type="ChEBI" id="CHEBI:57540"/>
        <dbReference type="ChEBI" id="CHEBI:57945"/>
        <dbReference type="EC" id="1.6.2.2"/>
    </reaction>
</comment>
<dbReference type="Gene3D" id="2.40.30.10">
    <property type="entry name" value="Translation factors"/>
    <property type="match status" value="1"/>
</dbReference>
<evidence type="ECO:0000259" key="16">
    <source>
        <dbReference type="PROSITE" id="PS51384"/>
    </source>
</evidence>
<evidence type="ECO:0000256" key="5">
    <source>
        <dbReference type="ARBA" id="ARBA00022692"/>
    </source>
</evidence>
<dbReference type="EC" id="1.6.2.2" evidence="14"/>
<dbReference type="InterPro" id="IPR001433">
    <property type="entry name" value="OxRdtase_FAD/NAD-bd"/>
</dbReference>
<comment type="subcellular location">
    <subcellularLocation>
        <location evidence="2">Mitochondrion outer membrane</location>
    </subcellularLocation>
</comment>
<feature type="binding site" evidence="13">
    <location>
        <position position="122"/>
    </location>
    <ligand>
        <name>FAD</name>
        <dbReference type="ChEBI" id="CHEBI:57692"/>
    </ligand>
</feature>
<evidence type="ECO:0000256" key="6">
    <source>
        <dbReference type="ARBA" id="ARBA00022787"/>
    </source>
</evidence>
<protein>
    <recommendedName>
        <fullName evidence="14">NADH-cytochrome b5 reductase</fullName>
        <ecNumber evidence="14">1.6.2.2</ecNumber>
    </recommendedName>
</protein>
<dbReference type="PANTHER" id="PTHR19370:SF200">
    <property type="entry name" value="NADH-CYTOCHROME B5 REDUCTASE"/>
    <property type="match status" value="1"/>
</dbReference>
<evidence type="ECO:0000256" key="14">
    <source>
        <dbReference type="RuleBase" id="RU361226"/>
    </source>
</evidence>
<dbReference type="FunFam" id="2.40.30.10:FF:000032">
    <property type="entry name" value="NADH-cytochrome b5 reductase"/>
    <property type="match status" value="1"/>
</dbReference>
<evidence type="ECO:0000256" key="15">
    <source>
        <dbReference type="SAM" id="Phobius"/>
    </source>
</evidence>
<dbReference type="GO" id="GO:0022900">
    <property type="term" value="P:electron transport chain"/>
    <property type="evidence" value="ECO:0007669"/>
    <property type="project" value="TreeGrafter"/>
</dbReference>
<feature type="binding site" evidence="13">
    <location>
        <position position="123"/>
    </location>
    <ligand>
        <name>FAD</name>
        <dbReference type="ChEBI" id="CHEBI:57692"/>
    </ligand>
</feature>
<evidence type="ECO:0000313" key="17">
    <source>
        <dbReference type="EMBL" id="KAF9675060.1"/>
    </source>
</evidence>
<feature type="binding site" evidence="13">
    <location>
        <position position="98"/>
    </location>
    <ligand>
        <name>FAD</name>
        <dbReference type="ChEBI" id="CHEBI:57692"/>
    </ligand>
</feature>
<dbReference type="InterPro" id="IPR001709">
    <property type="entry name" value="Flavoprot_Pyr_Nucl_cyt_Rdtase"/>
</dbReference>
<dbReference type="GO" id="GO:0005741">
    <property type="term" value="C:mitochondrial outer membrane"/>
    <property type="evidence" value="ECO:0007669"/>
    <property type="project" value="UniProtKB-SubCell"/>
</dbReference>
<dbReference type="Proteomes" id="UP000657918">
    <property type="component" value="Unassembled WGS sequence"/>
</dbReference>
<keyword evidence="18" id="KW-1185">Reference proteome</keyword>
<evidence type="ECO:0000256" key="4">
    <source>
        <dbReference type="ARBA" id="ARBA00022630"/>
    </source>
</evidence>
<comment type="caution">
    <text evidence="17">The sequence shown here is derived from an EMBL/GenBank/DDBJ whole genome shotgun (WGS) entry which is preliminary data.</text>
</comment>
<dbReference type="PRINTS" id="PR00406">
    <property type="entry name" value="CYTB5RDTASE"/>
</dbReference>
<dbReference type="InterPro" id="IPR008333">
    <property type="entry name" value="Cbr1-like_FAD-bd_dom"/>
</dbReference>
<keyword evidence="7 13" id="KW-0274">FAD</keyword>
<dbReference type="InterPro" id="IPR017938">
    <property type="entry name" value="Riboflavin_synthase-like_b-brl"/>
</dbReference>
<evidence type="ECO:0000256" key="2">
    <source>
        <dbReference type="ARBA" id="ARBA00004294"/>
    </source>
</evidence>
<evidence type="ECO:0000256" key="11">
    <source>
        <dbReference type="ARBA" id="ARBA00023128"/>
    </source>
</evidence>
<evidence type="ECO:0000256" key="3">
    <source>
        <dbReference type="ARBA" id="ARBA00006105"/>
    </source>
</evidence>
<feature type="binding site" evidence="13">
    <location>
        <position position="97"/>
    </location>
    <ligand>
        <name>FAD</name>
        <dbReference type="ChEBI" id="CHEBI:57692"/>
    </ligand>
</feature>
<comment type="cofactor">
    <cofactor evidence="1 13 14">
        <name>FAD</name>
        <dbReference type="ChEBI" id="CHEBI:57692"/>
    </cofactor>
</comment>
<accession>A0A835JPK4</accession>
<keyword evidence="9 14" id="KW-0560">Oxidoreductase</keyword>
<feature type="transmembrane region" description="Helical" evidence="15">
    <location>
        <begin position="12"/>
        <end position="32"/>
    </location>
</feature>
<feature type="binding site" evidence="13">
    <location>
        <position position="164"/>
    </location>
    <ligand>
        <name>FAD</name>
        <dbReference type="ChEBI" id="CHEBI:57692"/>
    </ligand>
</feature>
<feature type="binding site" evidence="13">
    <location>
        <position position="96"/>
    </location>
    <ligand>
        <name>FAD</name>
        <dbReference type="ChEBI" id="CHEBI:57692"/>
    </ligand>
</feature>
<evidence type="ECO:0000256" key="7">
    <source>
        <dbReference type="ARBA" id="ARBA00022827"/>
    </source>
</evidence>
<evidence type="ECO:0000256" key="13">
    <source>
        <dbReference type="PIRSR" id="PIRSR601834-1"/>
    </source>
</evidence>
<keyword evidence="11" id="KW-0496">Mitochondrion</keyword>
<organism evidence="17 18">
    <name type="scientific">Salix dunnii</name>
    <dbReference type="NCBI Taxonomy" id="1413687"/>
    <lineage>
        <taxon>Eukaryota</taxon>
        <taxon>Viridiplantae</taxon>
        <taxon>Streptophyta</taxon>
        <taxon>Embryophyta</taxon>
        <taxon>Tracheophyta</taxon>
        <taxon>Spermatophyta</taxon>
        <taxon>Magnoliopsida</taxon>
        <taxon>eudicotyledons</taxon>
        <taxon>Gunneridae</taxon>
        <taxon>Pentapetalae</taxon>
        <taxon>rosids</taxon>
        <taxon>fabids</taxon>
        <taxon>Malpighiales</taxon>
        <taxon>Salicaceae</taxon>
        <taxon>Saliceae</taxon>
        <taxon>Salix</taxon>
    </lineage>
</organism>